<dbReference type="RefSeq" id="WP_349225343.1">
    <property type="nucleotide sequence ID" value="NZ_JBBNFG020000006.1"/>
</dbReference>
<gene>
    <name evidence="2" type="ORF">AAAT87_00735</name>
</gene>
<evidence type="ECO:0000313" key="2">
    <source>
        <dbReference type="EMBL" id="MEQ2506804.1"/>
    </source>
</evidence>
<sequence>MKQLLSFEECKQMSRRLIAMNPNRNANMGKISTCLLDYYTELTKQPWLCTLVGQIRDLTAKQNLMQQQAAEAVDAAQYQNEDDLAFAIIKKQEEVKAGETFKQLDKQISALKKQLPFRSPHYFHFLDDHRAQKTIDPDAFTFQTTVDIDNPEEVETAVKNALLLNGMFDDPAEKLLREKIFSADEIELWKGKVLHVERSARNKAHIDIRIPIGMTIAEAQSAFCKLIHATEDPSCVTPERIIFITDAVSQIYTADDWYKRLDEEAVAEYREAYRKRGLDIDGRPLDVDSAKHRTAQQNPSVQQNAGQHQVAQQNPSSLNSIPRNPSAQGQSFQGQSSQSQSSQGASSASSSSSSAPTVDFLPIESEEEKARKAANAVQYEQTYDGVPYEEIVKSLVDLMGGAPAHGNRNNFIYREACLLRYICNSEAAWIKQVIEIFGEDEAKAFASVESACKVAQSSEMPQLVKQAVELARKNYLAKQATEKAGIYADVPPQMPARLPKLIKLLTSKVPADFKAPVAMAVFPPLAAHLKGVNFRYIDNQVHEAAMMNLLVAPMSSGKSAVNGPIDCIIEDLVQMDKVNRQKEQDWKDEVNTMGDNKKKPVRPEDICIRIVSPDLTRAAYIQRLDDVQKAGGAYLYCKMDEVDMLRKFNDPSQLIRLCWDNSEDGQERVGTKSVTARVKTRFNWNASSTIAVTQKFFSVREVADGAVSRLSLATIIRPDFAPYPVVGEYDALFKSELAPYIHRLNAASGFKECRKARQLIERLGSEIMEMAQLAYNKPYAEFAKRGLANGFRRAMVLYLANGEKWEKPIEDFIEWSVKYDLWCKMRFFGNQMQEAIDADNRAVCHSSGVSNLLLFVHDTFDKAEIQNVCMVHGTKTKLAILLCNWKKRGFIVKNDDDTFSKTAKFIAKYGHYGTPGMAA</sequence>
<feature type="region of interest" description="Disordered" evidence="1">
    <location>
        <begin position="291"/>
        <end position="358"/>
    </location>
</feature>
<accession>A0ABV1FUV2</accession>
<feature type="compositionally biased region" description="Polar residues" evidence="1">
    <location>
        <begin position="315"/>
        <end position="325"/>
    </location>
</feature>
<name>A0ABV1FUV2_9BACT</name>
<protein>
    <recommendedName>
        <fullName evidence="4">DUF3987 domain-containing protein</fullName>
    </recommendedName>
</protein>
<dbReference type="Proteomes" id="UP001465717">
    <property type="component" value="Unassembled WGS sequence"/>
</dbReference>
<organism evidence="2 3">
    <name type="scientific">Segatella sinensis</name>
    <dbReference type="NCBI Taxonomy" id="3085167"/>
    <lineage>
        <taxon>Bacteria</taxon>
        <taxon>Pseudomonadati</taxon>
        <taxon>Bacteroidota</taxon>
        <taxon>Bacteroidia</taxon>
        <taxon>Bacteroidales</taxon>
        <taxon>Prevotellaceae</taxon>
        <taxon>Segatella</taxon>
    </lineage>
</organism>
<proteinExistence type="predicted"/>
<reference evidence="2 3" key="1">
    <citation type="submission" date="2024-04" db="EMBL/GenBank/DDBJ databases">
        <title>Human intestinal bacterial collection.</title>
        <authorList>
            <person name="Pauvert C."/>
            <person name="Hitch T.C.A."/>
            <person name="Clavel T."/>
        </authorList>
    </citation>
    <scope>NUCLEOTIDE SEQUENCE [LARGE SCALE GENOMIC DNA]</scope>
    <source>
        <strain evidence="2 3">CLA-AA-H174</strain>
    </source>
</reference>
<feature type="compositionally biased region" description="Low complexity" evidence="1">
    <location>
        <begin position="326"/>
        <end position="355"/>
    </location>
</feature>
<feature type="compositionally biased region" description="Low complexity" evidence="1">
    <location>
        <begin position="301"/>
        <end position="314"/>
    </location>
</feature>
<dbReference type="EMBL" id="JBBNGE010000002">
    <property type="protein sequence ID" value="MEQ2506804.1"/>
    <property type="molecule type" value="Genomic_DNA"/>
</dbReference>
<evidence type="ECO:0000256" key="1">
    <source>
        <dbReference type="SAM" id="MobiDB-lite"/>
    </source>
</evidence>
<keyword evidence="3" id="KW-1185">Reference proteome</keyword>
<comment type="caution">
    <text evidence="2">The sequence shown here is derived from an EMBL/GenBank/DDBJ whole genome shotgun (WGS) entry which is preliminary data.</text>
</comment>
<evidence type="ECO:0008006" key="4">
    <source>
        <dbReference type="Google" id="ProtNLM"/>
    </source>
</evidence>
<evidence type="ECO:0000313" key="3">
    <source>
        <dbReference type="Proteomes" id="UP001465717"/>
    </source>
</evidence>